<organism evidence="2 3">
    <name type="scientific">Metamycoplasma gateae</name>
    <dbReference type="NCBI Taxonomy" id="35769"/>
    <lineage>
        <taxon>Bacteria</taxon>
        <taxon>Bacillati</taxon>
        <taxon>Mycoplasmatota</taxon>
        <taxon>Mycoplasmoidales</taxon>
        <taxon>Metamycoplasmataceae</taxon>
        <taxon>Metamycoplasma</taxon>
    </lineage>
</organism>
<protein>
    <submittedName>
        <fullName evidence="2">5'-methylthioadenosine nucleosidase</fullName>
    </submittedName>
</protein>
<keyword evidence="3" id="KW-1185">Reference proteome</keyword>
<dbReference type="InterPro" id="IPR035994">
    <property type="entry name" value="Nucleoside_phosphorylase_sf"/>
</dbReference>
<dbReference type="RefSeq" id="WP_330463429.1">
    <property type="nucleotide sequence ID" value="NZ_CP143578.1"/>
</dbReference>
<dbReference type="PANTHER" id="PTHR46832">
    <property type="entry name" value="5'-METHYLTHIOADENOSINE/S-ADENOSYLHOMOCYSTEINE NUCLEOSIDASE"/>
    <property type="match status" value="1"/>
</dbReference>
<dbReference type="EMBL" id="CP143578">
    <property type="protein sequence ID" value="WVN21391.1"/>
    <property type="molecule type" value="Genomic_DNA"/>
</dbReference>
<reference evidence="2" key="1">
    <citation type="submission" date="2024-01" db="EMBL/GenBank/DDBJ databases">
        <title>Complete genome sequence of Mycoplasma gateae strain 3700.</title>
        <authorList>
            <person name="Spergser J."/>
        </authorList>
    </citation>
    <scope>NUCLEOTIDE SEQUENCE [LARGE SCALE GENOMIC DNA]</scope>
    <source>
        <strain evidence="2">3700</strain>
    </source>
</reference>
<sequence>MEKISLIVIAEEEEIEINKQQNLLLDSVFSINNIRLFLYKNLVSSKEFALLFCGVGKSNSAFSLTNSIWALKEKGYLINNIINIGPVGSIQDESIGNEFLIEKAYFYDVDLTYIPGYKLGQLPNNEYDFITSASLNKKISMLYPKKIQLKNICTADKFFFKQDIKKINNLFTNVSLVDMETASLVQIANKLNIEISIIKIVSDLLSHGENYYISKKNIWKSKVNSVFKFLTEEFIKN</sequence>
<dbReference type="Pfam" id="PF01048">
    <property type="entry name" value="PNP_UDP_1"/>
    <property type="match status" value="1"/>
</dbReference>
<dbReference type="Gene3D" id="3.40.50.1580">
    <property type="entry name" value="Nucleoside phosphorylase domain"/>
    <property type="match status" value="1"/>
</dbReference>
<evidence type="ECO:0000259" key="1">
    <source>
        <dbReference type="Pfam" id="PF01048"/>
    </source>
</evidence>
<feature type="domain" description="Nucleoside phosphorylase" evidence="1">
    <location>
        <begin position="37"/>
        <end position="207"/>
    </location>
</feature>
<dbReference type="PANTHER" id="PTHR46832:SF1">
    <property type="entry name" value="5'-METHYLTHIOADENOSINE_S-ADENOSYLHOMOCYSTEINE NUCLEOSIDASE"/>
    <property type="match status" value="1"/>
</dbReference>
<dbReference type="InterPro" id="IPR000845">
    <property type="entry name" value="Nucleoside_phosphorylase_d"/>
</dbReference>
<accession>A0ABZ2AGZ8</accession>
<dbReference type="Proteomes" id="UP001431935">
    <property type="component" value="Chromosome"/>
</dbReference>
<evidence type="ECO:0000313" key="2">
    <source>
        <dbReference type="EMBL" id="WVN21391.1"/>
    </source>
</evidence>
<evidence type="ECO:0000313" key="3">
    <source>
        <dbReference type="Proteomes" id="UP001431935"/>
    </source>
</evidence>
<proteinExistence type="predicted"/>
<name>A0ABZ2AGZ8_9BACT</name>
<dbReference type="SUPFAM" id="SSF53167">
    <property type="entry name" value="Purine and uridine phosphorylases"/>
    <property type="match status" value="1"/>
</dbReference>
<gene>
    <name evidence="2" type="ORF">V2E26_00025</name>
</gene>